<evidence type="ECO:0000313" key="10">
    <source>
        <dbReference type="Proteomes" id="UP000694888"/>
    </source>
</evidence>
<evidence type="ECO:0000256" key="8">
    <source>
        <dbReference type="SAM" id="Phobius"/>
    </source>
</evidence>
<evidence type="ECO:0000256" key="3">
    <source>
        <dbReference type="ARBA" id="ARBA00023125"/>
    </source>
</evidence>
<dbReference type="Proteomes" id="UP000694888">
    <property type="component" value="Unplaced"/>
</dbReference>
<dbReference type="InterPro" id="IPR001699">
    <property type="entry name" value="TF_T-box"/>
</dbReference>
<dbReference type="SUPFAM" id="SSF49417">
    <property type="entry name" value="p53-like transcription factors"/>
    <property type="match status" value="1"/>
</dbReference>
<name>A0ABM1AAL8_APLCA</name>
<accession>A0ABM1AAL8</accession>
<feature type="region of interest" description="Disordered" evidence="7">
    <location>
        <begin position="471"/>
        <end position="513"/>
    </location>
</feature>
<dbReference type="PROSITE" id="PS01264">
    <property type="entry name" value="TBOX_2"/>
    <property type="match status" value="1"/>
</dbReference>
<evidence type="ECO:0000256" key="1">
    <source>
        <dbReference type="ARBA" id="ARBA00004123"/>
    </source>
</evidence>
<dbReference type="GeneID" id="101856295"/>
<feature type="compositionally biased region" description="Polar residues" evidence="7">
    <location>
        <begin position="241"/>
        <end position="254"/>
    </location>
</feature>
<protein>
    <submittedName>
        <fullName evidence="11">Uncharacterized protein LOC101856295</fullName>
    </submittedName>
</protein>
<evidence type="ECO:0000256" key="2">
    <source>
        <dbReference type="ARBA" id="ARBA00023015"/>
    </source>
</evidence>
<feature type="compositionally biased region" description="Basic and acidic residues" evidence="7">
    <location>
        <begin position="255"/>
        <end position="273"/>
    </location>
</feature>
<evidence type="ECO:0000256" key="4">
    <source>
        <dbReference type="ARBA" id="ARBA00023163"/>
    </source>
</evidence>
<dbReference type="PRINTS" id="PR00937">
    <property type="entry name" value="TBOX"/>
</dbReference>
<dbReference type="Pfam" id="PF00907">
    <property type="entry name" value="T-box"/>
    <property type="match status" value="1"/>
</dbReference>
<sequence length="652" mass="71756">MPRRMYIHPDSPCTGDQWMQKAISFQKLKLTNNIADKNAYTILNSMHKYQPRLHIARAADFVSLPFAPAWKTITFEETVFIAVTAYQNEKITQLKIDNNPFAKGFRDTGGGKREKKRLSMQNSTSDCSPSKISRHEDSARLSLSHSEGSDSRGLLTSQTRQQDGGGLSGSERGSRVGEDGSENEESDIEVDKSDQEEDEEEEEEENDVTVDEEEVPGKRGGVSPLRNLETSSAGNEVGHTTALNQTDPSSNATSHDPKHCPSKITPERRHDNDASSSSASPPDATTDTPTPNTSGRSDDLEAMTSPVKHHPHPQPPPSHHSRFHARSESAVVEPGLVLEGKRRERSGHQEMKLSPRSPVSDDVVDRKLTSYSGRLETLCGKAYPEGSDLKTDEERSKVKVEVNSAVYDPDHAIVKTEECGGVGGGVEEEVMTPSAFNMASLSSSSSSSLSGSSAARREQQAALYERYGFASAAGRRRQRSPPPPPPPPRRLEDTRRGSRDGSPLSQPALPRGRGGGDCWPNTAAALPLFRCLIHRLLTFLFVYIVLVVFIFVAVSLSARHDVSPWRGRIGRFGRRFWLTHVFPVPAATHVPFGSGVVSLLSPKRRLPELSEPVRRNRFFSIEIRILQPAPIPVRDPLVQHHAGRGCCCCCRC</sequence>
<evidence type="ECO:0000259" key="9">
    <source>
        <dbReference type="PROSITE" id="PS50252"/>
    </source>
</evidence>
<feature type="compositionally biased region" description="Acidic residues" evidence="7">
    <location>
        <begin position="179"/>
        <end position="214"/>
    </location>
</feature>
<evidence type="ECO:0000256" key="5">
    <source>
        <dbReference type="ARBA" id="ARBA00023242"/>
    </source>
</evidence>
<dbReference type="InterPro" id="IPR046360">
    <property type="entry name" value="T-box_DNA-bd"/>
</dbReference>
<feature type="region of interest" description="Disordered" evidence="7">
    <location>
        <begin position="100"/>
        <end position="365"/>
    </location>
</feature>
<comment type="subcellular location">
    <subcellularLocation>
        <location evidence="1 6">Nucleus</location>
    </subcellularLocation>
</comment>
<proteinExistence type="predicted"/>
<reference evidence="11" key="1">
    <citation type="submission" date="2025-08" db="UniProtKB">
        <authorList>
            <consortium name="RefSeq"/>
        </authorList>
    </citation>
    <scope>IDENTIFICATION</scope>
</reference>
<comment type="caution">
    <text evidence="6">Lacks conserved residue(s) required for the propagation of feature annotation.</text>
</comment>
<feature type="compositionally biased region" description="Basic and acidic residues" evidence="7">
    <location>
        <begin position="489"/>
        <end position="499"/>
    </location>
</feature>
<evidence type="ECO:0000313" key="11">
    <source>
        <dbReference type="RefSeq" id="XP_012944046.1"/>
    </source>
</evidence>
<keyword evidence="8" id="KW-0812">Transmembrane</keyword>
<keyword evidence="5 6" id="KW-0539">Nucleus</keyword>
<dbReference type="PROSITE" id="PS50252">
    <property type="entry name" value="TBOX_3"/>
    <property type="match status" value="1"/>
</dbReference>
<dbReference type="InterPro" id="IPR036960">
    <property type="entry name" value="T-box_sf"/>
</dbReference>
<dbReference type="RefSeq" id="XP_012944046.1">
    <property type="nucleotide sequence ID" value="XM_013088592.2"/>
</dbReference>
<evidence type="ECO:0000256" key="7">
    <source>
        <dbReference type="SAM" id="MobiDB-lite"/>
    </source>
</evidence>
<feature type="compositionally biased region" description="Low complexity" evidence="7">
    <location>
        <begin position="274"/>
        <end position="294"/>
    </location>
</feature>
<feature type="transmembrane region" description="Helical" evidence="8">
    <location>
        <begin position="536"/>
        <end position="556"/>
    </location>
</feature>
<dbReference type="Gene3D" id="2.60.40.820">
    <property type="entry name" value="Transcription factor, T-box"/>
    <property type="match status" value="1"/>
</dbReference>
<keyword evidence="8" id="KW-1133">Transmembrane helix</keyword>
<dbReference type="SMART" id="SM00425">
    <property type="entry name" value="TBOX"/>
    <property type="match status" value="1"/>
</dbReference>
<dbReference type="InterPro" id="IPR008967">
    <property type="entry name" value="p53-like_TF_DNA-bd_sf"/>
</dbReference>
<feature type="domain" description="T-box" evidence="9">
    <location>
        <begin position="1"/>
        <end position="107"/>
    </location>
</feature>
<dbReference type="InterPro" id="IPR018186">
    <property type="entry name" value="TF_T-box_CS"/>
</dbReference>
<dbReference type="PANTHER" id="PTHR11267">
    <property type="entry name" value="T-BOX PROTEIN-RELATED"/>
    <property type="match status" value="1"/>
</dbReference>
<keyword evidence="3 6" id="KW-0238">DNA-binding</keyword>
<gene>
    <name evidence="11" type="primary">LOC101856295</name>
</gene>
<keyword evidence="2" id="KW-0805">Transcription regulation</keyword>
<feature type="compositionally biased region" description="Basic and acidic residues" evidence="7">
    <location>
        <begin position="339"/>
        <end position="353"/>
    </location>
</feature>
<keyword evidence="4" id="KW-0804">Transcription</keyword>
<evidence type="ECO:0000256" key="6">
    <source>
        <dbReference type="PROSITE-ProRule" id="PRU00201"/>
    </source>
</evidence>
<organism evidence="10 11">
    <name type="scientific">Aplysia californica</name>
    <name type="common">California sea hare</name>
    <dbReference type="NCBI Taxonomy" id="6500"/>
    <lineage>
        <taxon>Eukaryota</taxon>
        <taxon>Metazoa</taxon>
        <taxon>Spiralia</taxon>
        <taxon>Lophotrochozoa</taxon>
        <taxon>Mollusca</taxon>
        <taxon>Gastropoda</taxon>
        <taxon>Heterobranchia</taxon>
        <taxon>Euthyneura</taxon>
        <taxon>Tectipleura</taxon>
        <taxon>Aplysiida</taxon>
        <taxon>Aplysioidea</taxon>
        <taxon>Aplysiidae</taxon>
        <taxon>Aplysia</taxon>
    </lineage>
</organism>
<feature type="compositionally biased region" description="Polar residues" evidence="7">
    <location>
        <begin position="119"/>
        <end position="131"/>
    </location>
</feature>
<keyword evidence="10" id="KW-1185">Reference proteome</keyword>
<dbReference type="PANTHER" id="PTHR11267:SF181">
    <property type="entry name" value="OPTOMOTOR-BLIND PROTEIN"/>
    <property type="match status" value="1"/>
</dbReference>
<keyword evidence="8" id="KW-0472">Membrane</keyword>